<dbReference type="AlphaFoldDB" id="A0A485KN82"/>
<evidence type="ECO:0000313" key="3">
    <source>
        <dbReference type="EMBL" id="KAF0700016.1"/>
    </source>
</evidence>
<proteinExistence type="predicted"/>
<dbReference type="EMBL" id="CAADRA010005163">
    <property type="protein sequence ID" value="VFT86331.1"/>
    <property type="molecule type" value="Genomic_DNA"/>
</dbReference>
<accession>A0A485KN82</accession>
<reference evidence="3" key="2">
    <citation type="submission" date="2019-06" db="EMBL/GenBank/DDBJ databases">
        <title>Genomics analysis of Aphanomyces spp. identifies a new class of oomycete effector associated with host adaptation.</title>
        <authorList>
            <person name="Gaulin E."/>
        </authorList>
    </citation>
    <scope>NUCLEOTIDE SEQUENCE</scope>
    <source>
        <strain evidence="3">CBS 578.67</strain>
    </source>
</reference>
<keyword evidence="1" id="KW-0732">Signal</keyword>
<dbReference type="OrthoDB" id="7215686at2759"/>
<evidence type="ECO:0000313" key="4">
    <source>
        <dbReference type="EMBL" id="VFT86331.1"/>
    </source>
</evidence>
<feature type="chain" id="PRO_5033437021" evidence="1">
    <location>
        <begin position="22"/>
        <end position="280"/>
    </location>
</feature>
<dbReference type="EMBL" id="VJMH01005142">
    <property type="protein sequence ID" value="KAF0700016.1"/>
    <property type="molecule type" value="Genomic_DNA"/>
</dbReference>
<dbReference type="Pfam" id="PF14295">
    <property type="entry name" value="PAN_4"/>
    <property type="match status" value="1"/>
</dbReference>
<organism evidence="4 5">
    <name type="scientific">Aphanomyces stellatus</name>
    <dbReference type="NCBI Taxonomy" id="120398"/>
    <lineage>
        <taxon>Eukaryota</taxon>
        <taxon>Sar</taxon>
        <taxon>Stramenopiles</taxon>
        <taxon>Oomycota</taxon>
        <taxon>Saprolegniomycetes</taxon>
        <taxon>Saprolegniales</taxon>
        <taxon>Verrucalvaceae</taxon>
        <taxon>Aphanomyces</taxon>
    </lineage>
</organism>
<reference evidence="4 5" key="1">
    <citation type="submission" date="2019-03" db="EMBL/GenBank/DDBJ databases">
        <authorList>
            <person name="Gaulin E."/>
            <person name="Dumas B."/>
        </authorList>
    </citation>
    <scope>NUCLEOTIDE SEQUENCE [LARGE SCALE GENOMIC DNA]</scope>
    <source>
        <strain evidence="4">CBS 568.67</strain>
    </source>
</reference>
<dbReference type="InterPro" id="IPR003609">
    <property type="entry name" value="Pan_app"/>
</dbReference>
<dbReference type="Gene3D" id="3.50.4.10">
    <property type="entry name" value="Hepatocyte Growth Factor"/>
    <property type="match status" value="1"/>
</dbReference>
<evidence type="ECO:0000259" key="2">
    <source>
        <dbReference type="Pfam" id="PF14295"/>
    </source>
</evidence>
<feature type="domain" description="Apple" evidence="2">
    <location>
        <begin position="128"/>
        <end position="169"/>
    </location>
</feature>
<protein>
    <submittedName>
        <fullName evidence="4">Aste57867_9451 protein</fullName>
    </submittedName>
</protein>
<keyword evidence="5" id="KW-1185">Reference proteome</keyword>
<gene>
    <name evidence="4" type="primary">Aste57867_9451</name>
    <name evidence="3" type="ORF">As57867_009415</name>
    <name evidence="4" type="ORF">ASTE57867_9451</name>
</gene>
<name>A0A485KN82_9STRA</name>
<evidence type="ECO:0000256" key="1">
    <source>
        <dbReference type="SAM" id="SignalP"/>
    </source>
</evidence>
<feature type="signal peptide" evidence="1">
    <location>
        <begin position="1"/>
        <end position="21"/>
    </location>
</feature>
<evidence type="ECO:0000313" key="5">
    <source>
        <dbReference type="Proteomes" id="UP000332933"/>
    </source>
</evidence>
<dbReference type="Proteomes" id="UP000332933">
    <property type="component" value="Unassembled WGS sequence"/>
</dbReference>
<sequence length="280" mass="29258">MRLSPAALFAVGLQAHAFVLSLPQRLTDAPTCDVEIWSSTQTPNWPCTALCNQNIPDDPFGVVAHGCVRPGCQYQDTVEGGGTPCGNSCLPSISCNDDSPNVACDADTLTLSCAASGPTTCSALENDTDFDGHDIGSTEQPSAELCCDDCLANPSCVLYVWYDGTCYLKSAAGGQLRAPGRKASFVSWGKATPPTPAACDLEMWNSTQTPGWPCIALCNRKIPDDPMGVWAHGCKRPGCEYQETIPNGGTLCGDSCVSPITCANGAPVCDSTTLTLSCTA</sequence>